<evidence type="ECO:0000256" key="1">
    <source>
        <dbReference type="ARBA" id="ARBA00022884"/>
    </source>
</evidence>
<keyword evidence="1 2" id="KW-0694">RNA-binding</keyword>
<proteinExistence type="predicted"/>
<dbReference type="GO" id="GO:0003723">
    <property type="term" value="F:RNA binding"/>
    <property type="evidence" value="ECO:0007669"/>
    <property type="project" value="UniProtKB-UniRule"/>
</dbReference>
<dbReference type="PROSITE" id="PS50102">
    <property type="entry name" value="RRM"/>
    <property type="match status" value="1"/>
</dbReference>
<feature type="compositionally biased region" description="Basic and acidic residues" evidence="3">
    <location>
        <begin position="110"/>
        <end position="138"/>
    </location>
</feature>
<feature type="region of interest" description="Disordered" evidence="3">
    <location>
        <begin position="57"/>
        <end position="191"/>
    </location>
</feature>
<dbReference type="InterPro" id="IPR035979">
    <property type="entry name" value="RBD_domain_sf"/>
</dbReference>
<dbReference type="Gene3D" id="3.30.70.330">
    <property type="match status" value="1"/>
</dbReference>
<protein>
    <recommendedName>
        <fullName evidence="4">RRM domain-containing protein</fullName>
    </recommendedName>
</protein>
<dbReference type="InterPro" id="IPR000504">
    <property type="entry name" value="RRM_dom"/>
</dbReference>
<feature type="domain" description="RRM" evidence="4">
    <location>
        <begin position="9"/>
        <end position="58"/>
    </location>
</feature>
<dbReference type="EMBL" id="VCGU01000009">
    <property type="protein sequence ID" value="TRY70914.1"/>
    <property type="molecule type" value="Genomic_DNA"/>
</dbReference>
<dbReference type="AlphaFoldDB" id="A0A553NZP2"/>
<feature type="compositionally biased region" description="Polar residues" evidence="3">
    <location>
        <begin position="156"/>
        <end position="165"/>
    </location>
</feature>
<dbReference type="PANTHER" id="PTHR23236:SF11">
    <property type="entry name" value="EUKARYOTIC TRANSLATION INITIATION FACTOR 4H"/>
    <property type="match status" value="1"/>
</dbReference>
<dbReference type="STRING" id="6832.A0A553NZP2"/>
<feature type="compositionally biased region" description="Basic and acidic residues" evidence="3">
    <location>
        <begin position="170"/>
        <end position="183"/>
    </location>
</feature>
<evidence type="ECO:0000256" key="3">
    <source>
        <dbReference type="SAM" id="MobiDB-lite"/>
    </source>
</evidence>
<dbReference type="Pfam" id="PF00076">
    <property type="entry name" value="RRM_1"/>
    <property type="match status" value="1"/>
</dbReference>
<feature type="compositionally biased region" description="Gly residues" evidence="3">
    <location>
        <begin position="66"/>
        <end position="80"/>
    </location>
</feature>
<keyword evidence="6" id="KW-1185">Reference proteome</keyword>
<comment type="caution">
    <text evidence="5">The sequence shown here is derived from an EMBL/GenBank/DDBJ whole genome shotgun (WGS) entry which is preliminary data.</text>
</comment>
<dbReference type="SUPFAM" id="SSF54928">
    <property type="entry name" value="RNA-binding domain, RBD"/>
    <property type="match status" value="1"/>
</dbReference>
<dbReference type="Proteomes" id="UP000318571">
    <property type="component" value="Chromosome 9"/>
</dbReference>
<evidence type="ECO:0000256" key="2">
    <source>
        <dbReference type="PROSITE-ProRule" id="PRU00176"/>
    </source>
</evidence>
<reference evidence="5 6" key="1">
    <citation type="journal article" date="2018" name="Nat. Ecol. Evol.">
        <title>Genomic signatures of mitonuclear coevolution across populations of Tigriopus californicus.</title>
        <authorList>
            <person name="Barreto F.S."/>
            <person name="Watson E.T."/>
            <person name="Lima T.G."/>
            <person name="Willett C.S."/>
            <person name="Edmands S."/>
            <person name="Li W."/>
            <person name="Burton R.S."/>
        </authorList>
    </citation>
    <scope>NUCLEOTIDE SEQUENCE [LARGE SCALE GENOMIC DNA]</scope>
    <source>
        <strain evidence="5 6">San Diego</strain>
    </source>
</reference>
<evidence type="ECO:0000313" key="6">
    <source>
        <dbReference type="Proteomes" id="UP000318571"/>
    </source>
</evidence>
<dbReference type="PANTHER" id="PTHR23236">
    <property type="entry name" value="EUKARYOTIC TRANSLATION INITIATION FACTOR 4B/4H"/>
    <property type="match status" value="1"/>
</dbReference>
<dbReference type="InterPro" id="IPR012677">
    <property type="entry name" value="Nucleotide-bd_a/b_plait_sf"/>
</dbReference>
<organism evidence="5 6">
    <name type="scientific">Tigriopus californicus</name>
    <name type="common">Marine copepod</name>
    <dbReference type="NCBI Taxonomy" id="6832"/>
    <lineage>
        <taxon>Eukaryota</taxon>
        <taxon>Metazoa</taxon>
        <taxon>Ecdysozoa</taxon>
        <taxon>Arthropoda</taxon>
        <taxon>Crustacea</taxon>
        <taxon>Multicrustacea</taxon>
        <taxon>Hexanauplia</taxon>
        <taxon>Copepoda</taxon>
        <taxon>Harpacticoida</taxon>
        <taxon>Harpacticidae</taxon>
        <taxon>Tigriopus</taxon>
    </lineage>
</organism>
<dbReference type="OMA" id="YIEFRTR"/>
<evidence type="ECO:0000313" key="5">
    <source>
        <dbReference type="EMBL" id="TRY70914.1"/>
    </source>
</evidence>
<name>A0A553NZP2_TIGCA</name>
<gene>
    <name evidence="5" type="ORF">TCAL_07527</name>
</gene>
<evidence type="ECO:0000259" key="4">
    <source>
        <dbReference type="PROSITE" id="PS50102"/>
    </source>
</evidence>
<sequence length="191" mass="21614">MAGRYNDYSIRLVRDRESDKFKGYCYVEFEDRESLLEALELDGALLEERPIRVDIAEGRRDRDGNRGGMRGRGGRAGGRAGFDDRRGGGYGGGRSGYRDNNQGNTHSNFGKRDRRDSDRSRRKEYDDFKEPTAEDTAGRPKLKLLPRTVKDPVNQLAETMQTQTIFGGAKPREAESTSRRESESNENPANE</sequence>
<accession>A0A553NZP2</accession>